<dbReference type="RefSeq" id="XP_033381975.1">
    <property type="nucleotide sequence ID" value="XM_033532201.1"/>
</dbReference>
<dbReference type="GO" id="GO:0004497">
    <property type="term" value="F:monooxygenase activity"/>
    <property type="evidence" value="ECO:0007669"/>
    <property type="project" value="InterPro"/>
</dbReference>
<keyword evidence="1" id="KW-0479">Metal-binding</keyword>
<dbReference type="GO" id="GO:0020037">
    <property type="term" value="F:heme binding"/>
    <property type="evidence" value="ECO:0007669"/>
    <property type="project" value="InterPro"/>
</dbReference>
<dbReference type="Proteomes" id="UP000799778">
    <property type="component" value="Unassembled WGS sequence"/>
</dbReference>
<dbReference type="GO" id="GO:0016705">
    <property type="term" value="F:oxidoreductase activity, acting on paired donors, with incorporation or reduction of molecular oxygen"/>
    <property type="evidence" value="ECO:0007669"/>
    <property type="project" value="InterPro"/>
</dbReference>
<feature type="binding site" description="axial binding residue" evidence="1">
    <location>
        <position position="506"/>
    </location>
    <ligand>
        <name>heme</name>
        <dbReference type="ChEBI" id="CHEBI:30413"/>
    </ligand>
    <ligandPart>
        <name>Fe</name>
        <dbReference type="ChEBI" id="CHEBI:18248"/>
    </ligandPart>
</feature>
<dbReference type="GO" id="GO:0005506">
    <property type="term" value="F:iron ion binding"/>
    <property type="evidence" value="ECO:0007669"/>
    <property type="project" value="InterPro"/>
</dbReference>
<dbReference type="EMBL" id="ML978071">
    <property type="protein sequence ID" value="KAF2013636.1"/>
    <property type="molecule type" value="Genomic_DNA"/>
</dbReference>
<evidence type="ECO:0000256" key="1">
    <source>
        <dbReference type="PIRSR" id="PIRSR602401-1"/>
    </source>
</evidence>
<dbReference type="Gene3D" id="1.10.630.10">
    <property type="entry name" value="Cytochrome P450"/>
    <property type="match status" value="1"/>
</dbReference>
<keyword evidence="3" id="KW-1133">Transmembrane helix</keyword>
<dbReference type="SUPFAM" id="SSF48264">
    <property type="entry name" value="Cytochrome P450"/>
    <property type="match status" value="1"/>
</dbReference>
<dbReference type="InterPro" id="IPR036396">
    <property type="entry name" value="Cyt_P450_sf"/>
</dbReference>
<protein>
    <submittedName>
        <fullName evidence="4">Cytochrome P450</fullName>
    </submittedName>
</protein>
<keyword evidence="1" id="KW-0349">Heme</keyword>
<evidence type="ECO:0000256" key="3">
    <source>
        <dbReference type="SAM" id="Phobius"/>
    </source>
</evidence>
<keyword evidence="5" id="KW-1185">Reference proteome</keyword>
<name>A0A6A5XL70_9PLEO</name>
<dbReference type="AlphaFoldDB" id="A0A6A5XL70"/>
<comment type="cofactor">
    <cofactor evidence="1">
        <name>heme</name>
        <dbReference type="ChEBI" id="CHEBI:30413"/>
    </cofactor>
</comment>
<dbReference type="PANTHER" id="PTHR24305:SF222">
    <property type="entry name" value="CYTOCHROME P450 MONOOXYGENASE STCS"/>
    <property type="match status" value="1"/>
</dbReference>
<dbReference type="OrthoDB" id="10029320at2759"/>
<dbReference type="PRINTS" id="PR00385">
    <property type="entry name" value="P450"/>
</dbReference>
<keyword evidence="3" id="KW-0812">Transmembrane</keyword>
<organism evidence="4 5">
    <name type="scientific">Aaosphaeria arxii CBS 175.79</name>
    <dbReference type="NCBI Taxonomy" id="1450172"/>
    <lineage>
        <taxon>Eukaryota</taxon>
        <taxon>Fungi</taxon>
        <taxon>Dikarya</taxon>
        <taxon>Ascomycota</taxon>
        <taxon>Pezizomycotina</taxon>
        <taxon>Dothideomycetes</taxon>
        <taxon>Pleosporomycetidae</taxon>
        <taxon>Pleosporales</taxon>
        <taxon>Pleosporales incertae sedis</taxon>
        <taxon>Aaosphaeria</taxon>
    </lineage>
</organism>
<reference evidence="4" key="1">
    <citation type="journal article" date="2020" name="Stud. Mycol.">
        <title>101 Dothideomycetes genomes: a test case for predicting lifestyles and emergence of pathogens.</title>
        <authorList>
            <person name="Haridas S."/>
            <person name="Albert R."/>
            <person name="Binder M."/>
            <person name="Bloem J."/>
            <person name="Labutti K."/>
            <person name="Salamov A."/>
            <person name="Andreopoulos B."/>
            <person name="Baker S."/>
            <person name="Barry K."/>
            <person name="Bills G."/>
            <person name="Bluhm B."/>
            <person name="Cannon C."/>
            <person name="Castanera R."/>
            <person name="Culley D."/>
            <person name="Daum C."/>
            <person name="Ezra D."/>
            <person name="Gonzalez J."/>
            <person name="Henrissat B."/>
            <person name="Kuo A."/>
            <person name="Liang C."/>
            <person name="Lipzen A."/>
            <person name="Lutzoni F."/>
            <person name="Magnuson J."/>
            <person name="Mondo S."/>
            <person name="Nolan M."/>
            <person name="Ohm R."/>
            <person name="Pangilinan J."/>
            <person name="Park H.-J."/>
            <person name="Ramirez L."/>
            <person name="Alfaro M."/>
            <person name="Sun H."/>
            <person name="Tritt A."/>
            <person name="Yoshinaga Y."/>
            <person name="Zwiers L.-H."/>
            <person name="Turgeon B."/>
            <person name="Goodwin S."/>
            <person name="Spatafora J."/>
            <person name="Crous P."/>
            <person name="Grigoriev I."/>
        </authorList>
    </citation>
    <scope>NUCLEOTIDE SEQUENCE</scope>
    <source>
        <strain evidence="4">CBS 175.79</strain>
    </source>
</reference>
<evidence type="ECO:0000256" key="2">
    <source>
        <dbReference type="SAM" id="MobiDB-lite"/>
    </source>
</evidence>
<evidence type="ECO:0000313" key="4">
    <source>
        <dbReference type="EMBL" id="KAF2013636.1"/>
    </source>
</evidence>
<dbReference type="InterPro" id="IPR002401">
    <property type="entry name" value="Cyt_P450_E_grp-I"/>
</dbReference>
<dbReference type="GeneID" id="54289598"/>
<keyword evidence="1" id="KW-0408">Iron</keyword>
<dbReference type="PANTHER" id="PTHR24305">
    <property type="entry name" value="CYTOCHROME P450"/>
    <property type="match status" value="1"/>
</dbReference>
<feature type="region of interest" description="Disordered" evidence="2">
    <location>
        <begin position="473"/>
        <end position="492"/>
    </location>
</feature>
<proteinExistence type="predicted"/>
<accession>A0A6A5XL70</accession>
<sequence length="589" mass="65318">MGSTTAYTALTLLPLIVWSLYALLRQWRFGKYAHIPKQKKPSLLLGNLKDIAMGFTRIGDPRRHFDYIAENELKEVGNPPLLYLDLRPFSYVLIVVRSYDIAEQISRVSKLHPQSVTKSPTLMTSYRALIGKKSLLTEEGDSWKALRKRFNLGFAPQHLLTLMPQILSKTKIFMAKLDALAATGEEFEMDPLCTNLTFDIIGEVAMNLDLHAQSDNEAEKHDIVRHFHTLMGTFLDTGRIWLWANIPVRIRRLLSSWAADAAIKREIKRQFAIIKASQEQPSSSSSSTKPRDRSVVALALSSIPELTPQILQSTADQVKTFLFAGHDTTSILLQRLFYALSIHPSALHTLRTEHATLFGTHSTTPAIMHAFATHPDSTIKSLPYTSACIKETLRLWPPAGTARRAAPGSGMKLHVRETGEDVCVDGCVLYLCHYLIHRDKAVYGPDAEEFRPERWLGDVDTSSTAPNRNDAAAAAAAGGGGGGGGGGGTKVPTGAWRAFERGPRNCIGQELANIEARIILACVMRRYDFEKVGAGKVVRGSDGEPVFDEEGERDGVRRYKVESELFNCMKVTAKPFDGCRMRVRRTGVS</sequence>
<keyword evidence="3" id="KW-0472">Membrane</keyword>
<dbReference type="InterPro" id="IPR050121">
    <property type="entry name" value="Cytochrome_P450_monoxygenase"/>
</dbReference>
<dbReference type="CDD" id="cd11051">
    <property type="entry name" value="CYP59-like"/>
    <property type="match status" value="1"/>
</dbReference>
<gene>
    <name evidence="4" type="ORF">BU24DRAFT_464399</name>
</gene>
<evidence type="ECO:0000313" key="5">
    <source>
        <dbReference type="Proteomes" id="UP000799778"/>
    </source>
</evidence>
<dbReference type="Pfam" id="PF00067">
    <property type="entry name" value="p450"/>
    <property type="match status" value="1"/>
</dbReference>
<dbReference type="PRINTS" id="PR00463">
    <property type="entry name" value="EP450I"/>
</dbReference>
<feature type="transmembrane region" description="Helical" evidence="3">
    <location>
        <begin position="6"/>
        <end position="24"/>
    </location>
</feature>
<dbReference type="InterPro" id="IPR001128">
    <property type="entry name" value="Cyt_P450"/>
</dbReference>
<feature type="compositionally biased region" description="Gly residues" evidence="2">
    <location>
        <begin position="477"/>
        <end position="489"/>
    </location>
</feature>